<reference evidence="1 2" key="1">
    <citation type="submission" date="2014-09" db="EMBL/GenBank/DDBJ databases">
        <title>Genome sequences of Lysobacter dokdonensis DS-58.</title>
        <authorList>
            <person name="Kim J.F."/>
            <person name="Kwak M.-J."/>
        </authorList>
    </citation>
    <scope>NUCLEOTIDE SEQUENCE [LARGE SCALE GENOMIC DNA]</scope>
    <source>
        <strain evidence="1 2">DS-58</strain>
    </source>
</reference>
<dbReference type="Proteomes" id="UP000030518">
    <property type="component" value="Unassembled WGS sequence"/>
</dbReference>
<accession>A0A0A2WNK0</accession>
<dbReference type="AlphaFoldDB" id="A0A0A2WNK0"/>
<dbReference type="STRING" id="1300345.LF41_2377"/>
<name>A0A0A2WNK0_9GAMM</name>
<evidence type="ECO:0000313" key="1">
    <source>
        <dbReference type="EMBL" id="KGQ19870.1"/>
    </source>
</evidence>
<protein>
    <submittedName>
        <fullName evidence="1">Uncharacterized protein</fullName>
    </submittedName>
</protein>
<comment type="caution">
    <text evidence="1">The sequence shown here is derived from an EMBL/GenBank/DDBJ whole genome shotgun (WGS) entry which is preliminary data.</text>
</comment>
<dbReference type="EMBL" id="JRKJ01000005">
    <property type="protein sequence ID" value="KGQ19870.1"/>
    <property type="molecule type" value="Genomic_DNA"/>
</dbReference>
<dbReference type="OrthoDB" id="3182597at2"/>
<evidence type="ECO:0000313" key="2">
    <source>
        <dbReference type="Proteomes" id="UP000030518"/>
    </source>
</evidence>
<proteinExistence type="predicted"/>
<sequence>MSEKYSVMCPMCGAIDHLSAERVPDHIRQFVNEAGETVTEDWPAVIDYECRNCGTHFTMPENQEDFR</sequence>
<dbReference type="PATRIC" id="fig|1300345.3.peg.948"/>
<dbReference type="RefSeq" id="WP_152599889.1">
    <property type="nucleotide sequence ID" value="NZ_JRKJ01000005.1"/>
</dbReference>
<organism evidence="1 2">
    <name type="scientific">Lysobacter dokdonensis DS-58</name>
    <dbReference type="NCBI Taxonomy" id="1300345"/>
    <lineage>
        <taxon>Bacteria</taxon>
        <taxon>Pseudomonadati</taxon>
        <taxon>Pseudomonadota</taxon>
        <taxon>Gammaproteobacteria</taxon>
        <taxon>Lysobacterales</taxon>
        <taxon>Lysobacteraceae</taxon>
        <taxon>Noviluteimonas</taxon>
    </lineage>
</organism>
<gene>
    <name evidence="1" type="ORF">LF41_2377</name>
</gene>
<keyword evidence="2" id="KW-1185">Reference proteome</keyword>